<comment type="subcellular location">
    <subcellularLocation>
        <location evidence="1">Membrane</location>
        <topology evidence="1">Multi-pass membrane protein</topology>
    </subcellularLocation>
</comment>
<keyword evidence="4 8" id="KW-0812">Transmembrane</keyword>
<evidence type="ECO:0000256" key="3">
    <source>
        <dbReference type="ARBA" id="ARBA00022448"/>
    </source>
</evidence>
<evidence type="ECO:0000313" key="9">
    <source>
        <dbReference type="EMBL" id="MBO8424532.1"/>
    </source>
</evidence>
<gene>
    <name evidence="9" type="ORF">IAB16_05890</name>
</gene>
<feature type="transmembrane region" description="Helical" evidence="8">
    <location>
        <begin position="395"/>
        <end position="414"/>
    </location>
</feature>
<evidence type="ECO:0000313" key="10">
    <source>
        <dbReference type="Proteomes" id="UP000727857"/>
    </source>
</evidence>
<dbReference type="GO" id="GO:0005886">
    <property type="term" value="C:plasma membrane"/>
    <property type="evidence" value="ECO:0007669"/>
    <property type="project" value="TreeGrafter"/>
</dbReference>
<feature type="transmembrane region" description="Helical" evidence="8">
    <location>
        <begin position="125"/>
        <end position="144"/>
    </location>
</feature>
<keyword evidence="5 8" id="KW-1133">Transmembrane helix</keyword>
<proteinExistence type="inferred from homology"/>
<reference evidence="9" key="2">
    <citation type="journal article" date="2021" name="PeerJ">
        <title>Extensive microbial diversity within the chicken gut microbiome revealed by metagenomics and culture.</title>
        <authorList>
            <person name="Gilroy R."/>
            <person name="Ravi A."/>
            <person name="Getino M."/>
            <person name="Pursley I."/>
            <person name="Horton D.L."/>
            <person name="Alikhan N.F."/>
            <person name="Baker D."/>
            <person name="Gharbi K."/>
            <person name="Hall N."/>
            <person name="Watson M."/>
            <person name="Adriaenssens E.M."/>
            <person name="Foster-Nyarko E."/>
            <person name="Jarju S."/>
            <person name="Secka A."/>
            <person name="Antonio M."/>
            <person name="Oren A."/>
            <person name="Chaudhuri R.R."/>
            <person name="La Ragione R."/>
            <person name="Hildebrand F."/>
            <person name="Pallen M.J."/>
        </authorList>
    </citation>
    <scope>NUCLEOTIDE SEQUENCE</scope>
    <source>
        <strain evidence="9">517</strain>
    </source>
</reference>
<evidence type="ECO:0000256" key="1">
    <source>
        <dbReference type="ARBA" id="ARBA00004141"/>
    </source>
</evidence>
<evidence type="ECO:0000256" key="5">
    <source>
        <dbReference type="ARBA" id="ARBA00022989"/>
    </source>
</evidence>
<dbReference type="Pfam" id="PF00860">
    <property type="entry name" value="Xan_ur_permease"/>
    <property type="match status" value="1"/>
</dbReference>
<keyword evidence="6 8" id="KW-0472">Membrane</keyword>
<feature type="transmembrane region" description="Helical" evidence="8">
    <location>
        <begin position="188"/>
        <end position="208"/>
    </location>
</feature>
<reference evidence="9" key="1">
    <citation type="submission" date="2020-10" db="EMBL/GenBank/DDBJ databases">
        <authorList>
            <person name="Gilroy R."/>
        </authorList>
    </citation>
    <scope>NUCLEOTIDE SEQUENCE</scope>
    <source>
        <strain evidence="9">517</strain>
    </source>
</reference>
<dbReference type="PANTHER" id="PTHR42810:SF2">
    <property type="entry name" value="PURINE PERMEASE C1399.01C-RELATED"/>
    <property type="match status" value="1"/>
</dbReference>
<keyword evidence="3" id="KW-0813">Transport</keyword>
<dbReference type="PANTHER" id="PTHR42810">
    <property type="entry name" value="PURINE PERMEASE C1399.01C-RELATED"/>
    <property type="match status" value="1"/>
</dbReference>
<dbReference type="AlphaFoldDB" id="A0A940DHZ5"/>
<evidence type="ECO:0000256" key="8">
    <source>
        <dbReference type="SAM" id="Phobius"/>
    </source>
</evidence>
<name>A0A940DHZ5_9FIRM</name>
<feature type="region of interest" description="Disordered" evidence="7">
    <location>
        <begin position="451"/>
        <end position="493"/>
    </location>
</feature>
<comment type="caution">
    <text evidence="9">The sequence shown here is derived from an EMBL/GenBank/DDBJ whole genome shotgun (WGS) entry which is preliminary data.</text>
</comment>
<dbReference type="InterPro" id="IPR006043">
    <property type="entry name" value="NCS2"/>
</dbReference>
<dbReference type="EMBL" id="JADINF010000150">
    <property type="protein sequence ID" value="MBO8424532.1"/>
    <property type="molecule type" value="Genomic_DNA"/>
</dbReference>
<sequence length="493" mass="51543">MKLIYDVNDRPPFGKLIAFSIQQLLAIITATIAVPIIVGSDVLTPAAALLGAGFGTICYLLFTKFRSPVFLGSSFAFIAPLTGAVAFGYFGVLLGAAFAATVYIVIAIVIKLAGTKWINKLMPPVVIGPTVALIGFSLAGNAMGDIVKASGSAMSYNLVGLLCGLITFFVIVFCSVQGNKSMKLIPFIIGIAVGYVVASLFSIIGYVADVDYLKIVDYSAFKTLFEPVRLESFINYDFSFLHTKGYETLDGAGVANIALLYIPVTFVVFAEHIADHKNISSIIERDLITDPGLHRTLLGDGVGSFVGAVFGGCPNTTYGESIGCVAITRNASVVSILGAAVLAIVLAFCAPVIAFINTIPSCVMGGVCLSLYGFIAVSGLNMLRGIDLGESKNLFVVSSILIAGIGGLTLHFGTDEDGNAIITISSIATALILGVLVNLFVKAPAIPEKGDSLPSAHVEASKTVSENAKETVPAEGESFETSETAESEAEVKE</sequence>
<dbReference type="Proteomes" id="UP000727857">
    <property type="component" value="Unassembled WGS sequence"/>
</dbReference>
<accession>A0A940DHZ5</accession>
<feature type="transmembrane region" description="Helical" evidence="8">
    <location>
        <begin position="363"/>
        <end position="383"/>
    </location>
</feature>
<feature type="transmembrane region" description="Helical" evidence="8">
    <location>
        <begin position="156"/>
        <end position="176"/>
    </location>
</feature>
<feature type="transmembrane region" description="Helical" evidence="8">
    <location>
        <begin position="43"/>
        <end position="62"/>
    </location>
</feature>
<feature type="compositionally biased region" description="Acidic residues" evidence="7">
    <location>
        <begin position="477"/>
        <end position="493"/>
    </location>
</feature>
<feature type="transmembrane region" description="Helical" evidence="8">
    <location>
        <begin position="96"/>
        <end position="113"/>
    </location>
</feature>
<feature type="transmembrane region" description="Helical" evidence="8">
    <location>
        <begin position="12"/>
        <end position="37"/>
    </location>
</feature>
<feature type="transmembrane region" description="Helical" evidence="8">
    <location>
        <begin position="420"/>
        <end position="441"/>
    </location>
</feature>
<organism evidence="9 10">
    <name type="scientific">Candidatus Stercoripulliclostridium pullicola</name>
    <dbReference type="NCBI Taxonomy" id="2840953"/>
    <lineage>
        <taxon>Bacteria</taxon>
        <taxon>Bacillati</taxon>
        <taxon>Bacillota</taxon>
        <taxon>Clostridia</taxon>
        <taxon>Eubacteriales</taxon>
        <taxon>Candidatus Stercoripulliclostridium</taxon>
    </lineage>
</organism>
<protein>
    <submittedName>
        <fullName evidence="9">Uracil-xanthine permease</fullName>
    </submittedName>
</protein>
<feature type="transmembrane region" description="Helical" evidence="8">
    <location>
        <begin position="69"/>
        <end position="90"/>
    </location>
</feature>
<evidence type="ECO:0000256" key="4">
    <source>
        <dbReference type="ARBA" id="ARBA00022692"/>
    </source>
</evidence>
<feature type="transmembrane region" description="Helical" evidence="8">
    <location>
        <begin position="336"/>
        <end position="357"/>
    </location>
</feature>
<evidence type="ECO:0000256" key="6">
    <source>
        <dbReference type="ARBA" id="ARBA00023136"/>
    </source>
</evidence>
<evidence type="ECO:0000256" key="2">
    <source>
        <dbReference type="ARBA" id="ARBA00008821"/>
    </source>
</evidence>
<evidence type="ECO:0000256" key="7">
    <source>
        <dbReference type="SAM" id="MobiDB-lite"/>
    </source>
</evidence>
<comment type="similarity">
    <text evidence="2">Belongs to the nucleobase:cation symporter-2 (NCS2) (TC 2.A.40) family.</text>
</comment>
<dbReference type="GO" id="GO:0042907">
    <property type="term" value="F:xanthine transmembrane transporter activity"/>
    <property type="evidence" value="ECO:0007669"/>
    <property type="project" value="TreeGrafter"/>
</dbReference>
<feature type="transmembrane region" description="Helical" evidence="8">
    <location>
        <begin position="251"/>
        <end position="270"/>
    </location>
</feature>